<gene>
    <name evidence="2" type="ORF">OSC50_16215</name>
</gene>
<feature type="transmembrane region" description="Helical" evidence="1">
    <location>
        <begin position="12"/>
        <end position="36"/>
    </location>
</feature>
<feature type="transmembrane region" description="Helical" evidence="1">
    <location>
        <begin position="219"/>
        <end position="236"/>
    </location>
</feature>
<keyword evidence="1" id="KW-1133">Transmembrane helix</keyword>
<name>A0ABY6QDB0_9PSED</name>
<evidence type="ECO:0000313" key="3">
    <source>
        <dbReference type="Proteomes" id="UP001164116"/>
    </source>
</evidence>
<accession>A0ABY6QDB0</accession>
<feature type="transmembrane region" description="Helical" evidence="1">
    <location>
        <begin position="131"/>
        <end position="154"/>
    </location>
</feature>
<organism evidence="2 3">
    <name type="scientific">Pseudomonas quebecensis</name>
    <dbReference type="NCBI Taxonomy" id="2995174"/>
    <lineage>
        <taxon>Bacteria</taxon>
        <taxon>Pseudomonadati</taxon>
        <taxon>Pseudomonadota</taxon>
        <taxon>Gammaproteobacteria</taxon>
        <taxon>Pseudomonadales</taxon>
        <taxon>Pseudomonadaceae</taxon>
        <taxon>Pseudomonas</taxon>
    </lineage>
</organism>
<keyword evidence="1" id="KW-0812">Transmembrane</keyword>
<dbReference type="RefSeq" id="WP_266248601.1">
    <property type="nucleotide sequence ID" value="NZ_CP112866.1"/>
</dbReference>
<keyword evidence="3" id="KW-1185">Reference proteome</keyword>
<protein>
    <submittedName>
        <fullName evidence="2">ABC transporter permease</fullName>
    </submittedName>
</protein>
<reference evidence="2" key="1">
    <citation type="submission" date="2022-11" db="EMBL/GenBank/DDBJ databases">
        <title>Taxonomic description of a new Pseudomonas species.</title>
        <authorList>
            <person name="Tambong J.T."/>
        </authorList>
    </citation>
    <scope>NUCLEOTIDE SEQUENCE</scope>
    <source>
        <strain evidence="2">S1Bt42</strain>
    </source>
</reference>
<dbReference type="EMBL" id="CP112866">
    <property type="protein sequence ID" value="UZW16931.1"/>
    <property type="molecule type" value="Genomic_DNA"/>
</dbReference>
<keyword evidence="1" id="KW-0472">Membrane</keyword>
<proteinExistence type="predicted"/>
<sequence>MKLIPVIFKRQLGCYLSTPATYLSVALFLALSMAGGVHINQWPGQEIVDLGTFVQLHPWLHLLLIPALATQLWSDESNAGFIELLPTLPITTAELSIGKFLAAWCVAGMALSLMFPVVIAINYLGNADNGVIASQLTASWLLAGSYLSIGGFICTLTRHRIVIFVLTLGLLLIASGLSYVVDALEHQLPIQVLESLSALSPFSRFALIDNGQYLLHDSLYFISVIFAFLTATTVTLNSKYR</sequence>
<feature type="transmembrane region" description="Helical" evidence="1">
    <location>
        <begin position="161"/>
        <end position="181"/>
    </location>
</feature>
<feature type="transmembrane region" description="Helical" evidence="1">
    <location>
        <begin position="101"/>
        <end position="125"/>
    </location>
</feature>
<dbReference type="Proteomes" id="UP001164116">
    <property type="component" value="Chromosome"/>
</dbReference>
<evidence type="ECO:0000313" key="2">
    <source>
        <dbReference type="EMBL" id="UZW16931.1"/>
    </source>
</evidence>
<evidence type="ECO:0000256" key="1">
    <source>
        <dbReference type="SAM" id="Phobius"/>
    </source>
</evidence>